<keyword evidence="3" id="KW-1003">Cell membrane</keyword>
<dbReference type="InterPro" id="IPR050171">
    <property type="entry name" value="MFS_Transporters"/>
</dbReference>
<organism evidence="10 11">
    <name type="scientific">Jatrophihabitans telluris</name>
    <dbReference type="NCBI Taxonomy" id="2038343"/>
    <lineage>
        <taxon>Bacteria</taxon>
        <taxon>Bacillati</taxon>
        <taxon>Actinomycetota</taxon>
        <taxon>Actinomycetes</taxon>
        <taxon>Jatrophihabitantales</taxon>
        <taxon>Jatrophihabitantaceae</taxon>
        <taxon>Jatrophihabitans</taxon>
    </lineage>
</organism>
<proteinExistence type="predicted"/>
<dbReference type="InterPro" id="IPR011701">
    <property type="entry name" value="MFS"/>
</dbReference>
<feature type="transmembrane region" description="Helical" evidence="8">
    <location>
        <begin position="280"/>
        <end position="299"/>
    </location>
</feature>
<feature type="transmembrane region" description="Helical" evidence="8">
    <location>
        <begin position="305"/>
        <end position="327"/>
    </location>
</feature>
<feature type="transmembrane region" description="Helical" evidence="8">
    <location>
        <begin position="142"/>
        <end position="162"/>
    </location>
</feature>
<dbReference type="PANTHER" id="PTHR23517">
    <property type="entry name" value="RESISTANCE PROTEIN MDTM, PUTATIVE-RELATED-RELATED"/>
    <property type="match status" value="1"/>
</dbReference>
<keyword evidence="6 8" id="KW-0472">Membrane</keyword>
<feature type="transmembrane region" description="Helical" evidence="8">
    <location>
        <begin position="101"/>
        <end position="121"/>
    </location>
</feature>
<dbReference type="InterPro" id="IPR020846">
    <property type="entry name" value="MFS_dom"/>
</dbReference>
<reference evidence="10" key="1">
    <citation type="journal article" date="2018" name="Int. J. Syst. Evol. Microbiol.">
        <title>Jatrophihabitans telluris sp. nov., isolated from sediment soil of lava forest wetlands and the emended description of the genus Jatrophihabitans.</title>
        <authorList>
            <person name="Lee K.C."/>
            <person name="Suh M.K."/>
            <person name="Eom M.K."/>
            <person name="Kim K.K."/>
            <person name="Kim J.S."/>
            <person name="Kim D.S."/>
            <person name="Ko S.H."/>
            <person name="Shin Y.K."/>
            <person name="Lee J.S."/>
        </authorList>
    </citation>
    <scope>NUCLEOTIDE SEQUENCE</scope>
    <source>
        <strain evidence="10">N237</strain>
    </source>
</reference>
<dbReference type="EMBL" id="CP097332">
    <property type="protein sequence ID" value="UQX86806.1"/>
    <property type="molecule type" value="Genomic_DNA"/>
</dbReference>
<evidence type="ECO:0000256" key="8">
    <source>
        <dbReference type="SAM" id="Phobius"/>
    </source>
</evidence>
<evidence type="ECO:0000256" key="1">
    <source>
        <dbReference type="ARBA" id="ARBA00004651"/>
    </source>
</evidence>
<evidence type="ECO:0000256" key="4">
    <source>
        <dbReference type="ARBA" id="ARBA00022692"/>
    </source>
</evidence>
<comment type="subcellular location">
    <subcellularLocation>
        <location evidence="1">Cell membrane</location>
        <topology evidence="1">Multi-pass membrane protein</topology>
    </subcellularLocation>
</comment>
<dbReference type="PROSITE" id="PS50850">
    <property type="entry name" value="MFS"/>
    <property type="match status" value="1"/>
</dbReference>
<dbReference type="InterPro" id="IPR036259">
    <property type="entry name" value="MFS_trans_sf"/>
</dbReference>
<dbReference type="CDD" id="cd17325">
    <property type="entry name" value="MFS_MdtG_SLC18_like"/>
    <property type="match status" value="1"/>
</dbReference>
<protein>
    <submittedName>
        <fullName evidence="10">MFS transporter</fullName>
    </submittedName>
</protein>
<dbReference type="RefSeq" id="WP_249769190.1">
    <property type="nucleotide sequence ID" value="NZ_CP097332.1"/>
</dbReference>
<feature type="transmembrane region" description="Helical" evidence="8">
    <location>
        <begin position="253"/>
        <end position="271"/>
    </location>
</feature>
<keyword evidence="4 8" id="KW-0812">Transmembrane</keyword>
<keyword evidence="5 8" id="KW-1133">Transmembrane helix</keyword>
<evidence type="ECO:0000256" key="6">
    <source>
        <dbReference type="ARBA" id="ARBA00023136"/>
    </source>
</evidence>
<evidence type="ECO:0000256" key="5">
    <source>
        <dbReference type="ARBA" id="ARBA00022989"/>
    </source>
</evidence>
<feature type="transmembrane region" description="Helical" evidence="8">
    <location>
        <begin position="75"/>
        <end position="95"/>
    </location>
</feature>
<feature type="transmembrane region" description="Helical" evidence="8">
    <location>
        <begin position="368"/>
        <end position="390"/>
    </location>
</feature>
<feature type="transmembrane region" description="Helical" evidence="8">
    <location>
        <begin position="168"/>
        <end position="188"/>
    </location>
</feature>
<dbReference type="Proteomes" id="UP001056336">
    <property type="component" value="Chromosome"/>
</dbReference>
<evidence type="ECO:0000256" key="2">
    <source>
        <dbReference type="ARBA" id="ARBA00022448"/>
    </source>
</evidence>
<evidence type="ECO:0000313" key="10">
    <source>
        <dbReference type="EMBL" id="UQX86806.1"/>
    </source>
</evidence>
<dbReference type="SUPFAM" id="SSF103473">
    <property type="entry name" value="MFS general substrate transporter"/>
    <property type="match status" value="1"/>
</dbReference>
<evidence type="ECO:0000256" key="7">
    <source>
        <dbReference type="SAM" id="MobiDB-lite"/>
    </source>
</evidence>
<evidence type="ECO:0000259" key="9">
    <source>
        <dbReference type="PROSITE" id="PS50850"/>
    </source>
</evidence>
<dbReference type="PANTHER" id="PTHR23517:SF3">
    <property type="entry name" value="INTEGRAL MEMBRANE TRANSPORT PROTEIN"/>
    <property type="match status" value="1"/>
</dbReference>
<evidence type="ECO:0000313" key="11">
    <source>
        <dbReference type="Proteomes" id="UP001056336"/>
    </source>
</evidence>
<feature type="domain" description="Major facilitator superfamily (MFS) profile" evidence="9">
    <location>
        <begin position="14"/>
        <end position="394"/>
    </location>
</feature>
<gene>
    <name evidence="10" type="ORF">M6D93_10855</name>
</gene>
<feature type="transmembrane region" description="Helical" evidence="8">
    <location>
        <begin position="216"/>
        <end position="233"/>
    </location>
</feature>
<sequence>MTETDEAPFSLRSIALPAFGPAIMFGAAEGAVLPVVALTALHLGASVAAASVVYALIGIGSLVSNIPSAMITQRLGERFAIVLASGVSASAMLVAMLAPDVAVLAVAMLLIGFANAVFSLARQSFLTENVPVRWRARALSSLGGSARVGVFIGPFLAAAAIHQWGIRAAYAVGLVAALTAGGIGLFSADLVSTVRSTEVEPETTTIRAVLRSHRRLFLTIGIGVILISAVRASRQVVLPLWAEHIGLSPTANSLIYGVAGAVDMAVFYPAGKVMDRKGRLWVVLPSMLLLGASLMLVPLCHHVGWLLVLALLLGFGNGIGSGMVMTLGADYAPAHARPAFLGIWRFLSDLGSCGGPLLLSVITGAATLAAGVVSNGGIGFVAATLLAYFVPRTPIVTGRAAADPSSGSGVGLPARASAGRDGPAGVSDDPAEAVPR</sequence>
<feature type="transmembrane region" description="Helical" evidence="8">
    <location>
        <begin position="339"/>
        <end position="362"/>
    </location>
</feature>
<keyword evidence="11" id="KW-1185">Reference proteome</keyword>
<feature type="region of interest" description="Disordered" evidence="7">
    <location>
        <begin position="399"/>
        <end position="436"/>
    </location>
</feature>
<evidence type="ECO:0000256" key="3">
    <source>
        <dbReference type="ARBA" id="ARBA00022475"/>
    </source>
</evidence>
<dbReference type="Gene3D" id="1.20.1250.20">
    <property type="entry name" value="MFS general substrate transporter like domains"/>
    <property type="match status" value="2"/>
</dbReference>
<feature type="transmembrane region" description="Helical" evidence="8">
    <location>
        <begin position="40"/>
        <end position="63"/>
    </location>
</feature>
<dbReference type="Pfam" id="PF07690">
    <property type="entry name" value="MFS_1"/>
    <property type="match status" value="1"/>
</dbReference>
<accession>A0ABY4QVA9</accession>
<keyword evidence="2" id="KW-0813">Transport</keyword>
<name>A0ABY4QVA9_9ACTN</name>
<reference evidence="10" key="2">
    <citation type="submission" date="2022-05" db="EMBL/GenBank/DDBJ databases">
        <authorList>
            <person name="Kim J.-S."/>
            <person name="Lee K."/>
            <person name="Suh M."/>
            <person name="Eom M."/>
            <person name="Kim J.-S."/>
            <person name="Kim D.-S."/>
            <person name="Ko S.-H."/>
            <person name="Shin Y."/>
            <person name="Lee J.-S."/>
        </authorList>
    </citation>
    <scope>NUCLEOTIDE SEQUENCE</scope>
    <source>
        <strain evidence="10">N237</strain>
    </source>
</reference>